<protein>
    <submittedName>
        <fullName evidence="1">Uncharacterized protein</fullName>
    </submittedName>
</protein>
<reference evidence="1 2" key="1">
    <citation type="submission" date="2017-08" db="EMBL/GenBank/DDBJ databases">
        <title>Infants hospitalized years apart are colonized by the same room-sourced microbial strains.</title>
        <authorList>
            <person name="Brooks B."/>
            <person name="Olm M.R."/>
            <person name="Firek B.A."/>
            <person name="Baker R."/>
            <person name="Thomas B.C."/>
            <person name="Morowitz M.J."/>
            <person name="Banfield J.F."/>
        </authorList>
    </citation>
    <scope>NUCLEOTIDE SEQUENCE [LARGE SCALE GENOMIC DNA]</scope>
    <source>
        <strain evidence="1">S2_005_002_R2_29</strain>
    </source>
</reference>
<name>A0A2W5Q466_9BACT</name>
<dbReference type="AlphaFoldDB" id="A0A2W5Q466"/>
<dbReference type="EMBL" id="QFQB01000031">
    <property type="protein sequence ID" value="PZQ46150.1"/>
    <property type="molecule type" value="Genomic_DNA"/>
</dbReference>
<accession>A0A2W5Q466</accession>
<evidence type="ECO:0000313" key="1">
    <source>
        <dbReference type="EMBL" id="PZQ46150.1"/>
    </source>
</evidence>
<dbReference type="Proteomes" id="UP000249417">
    <property type="component" value="Unassembled WGS sequence"/>
</dbReference>
<sequence>MTLQAHNNIVLNDTTIQATGANRLALTLTADSDANGSGSIALGSVNIATKNGAINFNKAITLTGDNVWNAGTGTVTTGSTVNMGGSNLTITGNNATIGGNISGTGNSVLTFKPGAVGTTFGLASGSGTFTLDTTEMGYLNPGKKLVIGDALGTGTGSFDINSLDFTGKNYEVEIYGGDMYITGLTQGDGKMSIFGNDMSIDTLRLGNADFLAYGRKQSADNAVITVQNDIIKTGTSASTVTLKADDNVTGPGAFGITTTGGLMNLILWMDADNTANDGTFNHQGTIRTNGGNLYLVGGLDDGANGGVAADGIGDGYAGASSILWGVDYNTAGGNILFRAQGGSADHGFYIGNNSKIITSSTGNINIYGIAGNANDKQGVYIANSEIFAHDGKITIEGTNARSRTYGTGVYLEGANNIHTDGATGGDIEITGTRTGTTGGWSYGIELYSAGGSIHTVNGNVILTGTGTTSTNGVHAAGIHSWQDFSIYSTGSGDITLNATASGTTGTISDIWTASTGVLSIGDANGTGDIIFNANTIDFANTGTTIQTKGDMTVKPRTASQTIGLGGGTGDLNLTDAELGYFNGAGKLIIGDAADGTGDIDLNSWNYSAKGYSGIEIYGNDIDIGGMTMGTGDFSAFAKDNGGDLGSITVSASLDKSVSGGSKLNLLADENIVFDDNANITAATGSLNILLNADRDADQNGAVHIQNSAIVTNGGYFVAGGGSGTLFGADGIYGTADDAASTGADKVLAYGNGSYTRGVSLYNGDISTGAGVLILNGHGYDDAGGSQLNGLIIENGSVLQTSSGHIIMTGTGGNGNNDNDGILIMGAGTSVSSVSGNITATGTATTVGAGWDNLQGVTVFNGALVETTGTGSIDFTGTASNSTSRIGVSVEHNNAIVRATGGGNISFTGNSNGGIDVEVANGSVSTSGGGDIGDITFETDSINLNNAAVSAADMLLIKPRTASTSIGLGGGSGDLNLTDTELGYLSADTLIIGDATNGTGDIDIDTWDLSGKAHNVEVYGNDIYLGGITLGTGDFLAYAKNNGVDLADLHITDSILKSIIGISDLDLRADNSISDNGFNITSSTGKLNISMIADYENDGAGNINFGANSIDTNGGDLVIDGDVGLSGNNTWDAGEGLLTTSGEIALNTRNLRMIADDMDIGDEISGTGSSVLTIESKTLSQNMNLGGGAGGLDLD</sequence>
<evidence type="ECO:0000313" key="2">
    <source>
        <dbReference type="Proteomes" id="UP000249417"/>
    </source>
</evidence>
<feature type="non-terminal residue" evidence="1">
    <location>
        <position position="1194"/>
    </location>
</feature>
<organism evidence="1 2">
    <name type="scientific">Micavibrio aeruginosavorus</name>
    <dbReference type="NCBI Taxonomy" id="349221"/>
    <lineage>
        <taxon>Bacteria</taxon>
        <taxon>Pseudomonadati</taxon>
        <taxon>Bdellovibrionota</taxon>
        <taxon>Bdellovibrionia</taxon>
        <taxon>Bdellovibrionales</taxon>
        <taxon>Pseudobdellovibrionaceae</taxon>
        <taxon>Micavibrio</taxon>
    </lineage>
</organism>
<comment type="caution">
    <text evidence="1">The sequence shown here is derived from an EMBL/GenBank/DDBJ whole genome shotgun (WGS) entry which is preliminary data.</text>
</comment>
<gene>
    <name evidence="1" type="ORF">DI551_05585</name>
</gene>
<proteinExistence type="predicted"/>